<dbReference type="PANTHER" id="PTHR46148">
    <property type="entry name" value="CHROMO DOMAIN-CONTAINING PROTEIN"/>
    <property type="match status" value="1"/>
</dbReference>
<evidence type="ECO:0000256" key="1">
    <source>
        <dbReference type="SAM" id="MobiDB-lite"/>
    </source>
</evidence>
<dbReference type="InterPro" id="IPR056924">
    <property type="entry name" value="SH3_Tf2-1"/>
</dbReference>
<dbReference type="EMBL" id="CP133612">
    <property type="protein sequence ID" value="WMV08068.1"/>
    <property type="molecule type" value="Genomic_DNA"/>
</dbReference>
<feature type="region of interest" description="Disordered" evidence="1">
    <location>
        <begin position="1"/>
        <end position="26"/>
    </location>
</feature>
<evidence type="ECO:0000259" key="2">
    <source>
        <dbReference type="Pfam" id="PF24626"/>
    </source>
</evidence>
<dbReference type="Pfam" id="PF24626">
    <property type="entry name" value="SH3_Tf2-1"/>
    <property type="match status" value="1"/>
</dbReference>
<gene>
    <name evidence="3" type="ORF">MTR67_001453</name>
</gene>
<reference evidence="3" key="1">
    <citation type="submission" date="2023-08" db="EMBL/GenBank/DDBJ databases">
        <title>A de novo genome assembly of Solanum verrucosum Schlechtendal, a Mexican diploid species geographically isolated from the other diploid A-genome species in potato relatives.</title>
        <authorList>
            <person name="Hosaka K."/>
        </authorList>
    </citation>
    <scope>NUCLEOTIDE SEQUENCE</scope>
    <source>
        <tissue evidence="3">Young leaves</tissue>
    </source>
</reference>
<evidence type="ECO:0000313" key="3">
    <source>
        <dbReference type="EMBL" id="WMV08068.1"/>
    </source>
</evidence>
<dbReference type="Proteomes" id="UP001234989">
    <property type="component" value="Chromosome 1"/>
</dbReference>
<keyword evidence="4" id="KW-1185">Reference proteome</keyword>
<dbReference type="PANTHER" id="PTHR46148:SF58">
    <property type="entry name" value="RETROTRANSPOSON PROTEIN"/>
    <property type="match status" value="1"/>
</dbReference>
<accession>A0AAF0PN81</accession>
<sequence>MNDQESDLGPNIRSGTQPRHPKLDTTPMIDLRSILDTDPGPNLAFRPGPNVKSKQGLDPNLVELKETMLKKSIEAFSQRGDDVLRYQGRVRCISPIGWFEIGEVALIGPELVHKTMEKVRLIRKRRIGKVAYELDFSNDLALVHPVFHISLLKKCVGDPINIVPLENLGVKENLSYEEISVEILDRQVKKLINEEVASIKVL</sequence>
<protein>
    <recommendedName>
        <fullName evidence="2">Tf2-1-like SH3-like domain-containing protein</fullName>
    </recommendedName>
</protein>
<name>A0AAF0PN81_SOLVR</name>
<evidence type="ECO:0000313" key="4">
    <source>
        <dbReference type="Proteomes" id="UP001234989"/>
    </source>
</evidence>
<proteinExistence type="predicted"/>
<feature type="domain" description="Tf2-1-like SH3-like" evidence="2">
    <location>
        <begin position="125"/>
        <end position="156"/>
    </location>
</feature>
<organism evidence="3 4">
    <name type="scientific">Solanum verrucosum</name>
    <dbReference type="NCBI Taxonomy" id="315347"/>
    <lineage>
        <taxon>Eukaryota</taxon>
        <taxon>Viridiplantae</taxon>
        <taxon>Streptophyta</taxon>
        <taxon>Embryophyta</taxon>
        <taxon>Tracheophyta</taxon>
        <taxon>Spermatophyta</taxon>
        <taxon>Magnoliopsida</taxon>
        <taxon>eudicotyledons</taxon>
        <taxon>Gunneridae</taxon>
        <taxon>Pentapetalae</taxon>
        <taxon>asterids</taxon>
        <taxon>lamiids</taxon>
        <taxon>Solanales</taxon>
        <taxon>Solanaceae</taxon>
        <taxon>Solanoideae</taxon>
        <taxon>Solaneae</taxon>
        <taxon>Solanum</taxon>
    </lineage>
</organism>
<dbReference type="AlphaFoldDB" id="A0AAF0PN81"/>